<keyword evidence="6" id="KW-0805">Transcription regulation</keyword>
<evidence type="ECO:0000256" key="11">
    <source>
        <dbReference type="ARBA" id="ARBA00068971"/>
    </source>
</evidence>
<evidence type="ECO:0000256" key="9">
    <source>
        <dbReference type="ARBA" id="ARBA00058677"/>
    </source>
</evidence>
<dbReference type="RefSeq" id="XP_014467388.1">
    <property type="nucleotide sequence ID" value="XM_014611902.1"/>
</dbReference>
<feature type="compositionally biased region" description="Pro residues" evidence="13">
    <location>
        <begin position="1162"/>
        <end position="1179"/>
    </location>
</feature>
<accession>A0A6P3WNG9</accession>
<evidence type="ECO:0000256" key="7">
    <source>
        <dbReference type="ARBA" id="ARBA00023163"/>
    </source>
</evidence>
<keyword evidence="4" id="KW-1017">Isopeptide bond</keyword>
<dbReference type="OrthoDB" id="513595at2759"/>
<feature type="compositionally biased region" description="Polar residues" evidence="13">
    <location>
        <begin position="1514"/>
        <end position="1533"/>
    </location>
</feature>
<comment type="subunit">
    <text evidence="10">Interacts with PPP1CA and NCOA5. Forms a complex with ILF2, ILF3, KHDRBS1, RBMX, NCOA5 and PPP1CA.</text>
</comment>
<feature type="compositionally biased region" description="Basic and acidic residues" evidence="13">
    <location>
        <begin position="1503"/>
        <end position="1513"/>
    </location>
</feature>
<feature type="compositionally biased region" description="Basic and acidic residues" evidence="13">
    <location>
        <begin position="1439"/>
        <end position="1484"/>
    </location>
</feature>
<feature type="region of interest" description="Disordered" evidence="13">
    <location>
        <begin position="2000"/>
        <end position="2036"/>
    </location>
</feature>
<evidence type="ECO:0000256" key="6">
    <source>
        <dbReference type="ARBA" id="ARBA00023015"/>
    </source>
</evidence>
<keyword evidence="5" id="KW-0832">Ubl conjugation</keyword>
<evidence type="ECO:0000256" key="10">
    <source>
        <dbReference type="ARBA" id="ARBA00065932"/>
    </source>
</evidence>
<feature type="compositionally biased region" description="Basic and acidic residues" evidence="13">
    <location>
        <begin position="1208"/>
        <end position="1222"/>
    </location>
</feature>
<dbReference type="GO" id="GO:0032204">
    <property type="term" value="P:regulation of telomere maintenance"/>
    <property type="evidence" value="ECO:0007669"/>
    <property type="project" value="TreeGrafter"/>
</dbReference>
<keyword evidence="7" id="KW-0804">Transcription</keyword>
<dbReference type="GO" id="GO:0016607">
    <property type="term" value="C:nuclear speck"/>
    <property type="evidence" value="ECO:0007669"/>
    <property type="project" value="UniProtKB-SubCell"/>
</dbReference>
<feature type="compositionally biased region" description="Basic and acidic residues" evidence="13">
    <location>
        <begin position="1050"/>
        <end position="1065"/>
    </location>
</feature>
<dbReference type="Gene3D" id="3.40.50.300">
    <property type="entry name" value="P-loop containing nucleotide triphosphate hydrolases"/>
    <property type="match status" value="1"/>
</dbReference>
<evidence type="ECO:0000256" key="4">
    <source>
        <dbReference type="ARBA" id="ARBA00022499"/>
    </source>
</evidence>
<name>A0A6P3WNG9_DINQU</name>
<dbReference type="FunFam" id="3.40.50.300:FF:000399">
    <property type="entry name" value="YLP motif containing 1"/>
    <property type="match status" value="1"/>
</dbReference>
<keyword evidence="15" id="KW-1185">Reference proteome</keyword>
<protein>
    <recommendedName>
        <fullName evidence="11">YLP motif-containing protein 1</fullName>
    </recommendedName>
    <alternativeName>
        <fullName evidence="12">Nuclear protein ZAP3</fullName>
    </alternativeName>
</protein>
<feature type="compositionally biased region" description="Basic and acidic residues" evidence="13">
    <location>
        <begin position="675"/>
        <end position="684"/>
    </location>
</feature>
<dbReference type="RefSeq" id="XP_014467387.1">
    <property type="nucleotide sequence ID" value="XM_014611901.1"/>
</dbReference>
<reference evidence="16 17" key="1">
    <citation type="submission" date="2025-04" db="UniProtKB">
        <authorList>
            <consortium name="RefSeq"/>
        </authorList>
    </citation>
    <scope>IDENTIFICATION</scope>
</reference>
<dbReference type="KEGG" id="dqu:106740650"/>
<feature type="domain" description="YLPM1-like spectrin repeat" evidence="14">
    <location>
        <begin position="247"/>
        <end position="317"/>
    </location>
</feature>
<gene>
    <name evidence="16 17" type="primary">LOC106740650</name>
</gene>
<evidence type="ECO:0000256" key="5">
    <source>
        <dbReference type="ARBA" id="ARBA00022843"/>
    </source>
</evidence>
<feature type="compositionally biased region" description="Low complexity" evidence="13">
    <location>
        <begin position="425"/>
        <end position="445"/>
    </location>
</feature>
<comment type="function">
    <text evidence="9">Plays a role in the reduction of telomerase activity during differentiation of embryonic stem cells by binding to the core promoter of TERT and controlling its down-regulation.</text>
</comment>
<feature type="compositionally biased region" description="Acidic residues" evidence="13">
    <location>
        <begin position="2019"/>
        <end position="2028"/>
    </location>
</feature>
<keyword evidence="2" id="KW-0488">Methylation</keyword>
<feature type="compositionally biased region" description="Low complexity" evidence="13">
    <location>
        <begin position="224"/>
        <end position="238"/>
    </location>
</feature>
<dbReference type="SUPFAM" id="SSF52540">
    <property type="entry name" value="P-loop containing nucleoside triphosphate hydrolases"/>
    <property type="match status" value="1"/>
</dbReference>
<evidence type="ECO:0000256" key="3">
    <source>
        <dbReference type="ARBA" id="ARBA00022491"/>
    </source>
</evidence>
<feature type="region of interest" description="Disordered" evidence="13">
    <location>
        <begin position="142"/>
        <end position="246"/>
    </location>
</feature>
<feature type="compositionally biased region" description="Basic and acidic residues" evidence="13">
    <location>
        <begin position="601"/>
        <end position="617"/>
    </location>
</feature>
<dbReference type="PANTHER" id="PTHR13413:SF0">
    <property type="entry name" value="YLP MOTIF-CONTAINING PROTEIN 1"/>
    <property type="match status" value="1"/>
</dbReference>
<feature type="compositionally biased region" description="Basic and acidic residues" evidence="13">
    <location>
        <begin position="1420"/>
        <end position="1431"/>
    </location>
</feature>
<feature type="compositionally biased region" description="Polar residues" evidence="13">
    <location>
        <begin position="862"/>
        <end position="877"/>
    </location>
</feature>
<dbReference type="InterPro" id="IPR026314">
    <property type="entry name" value="YLP_motif_con_p1"/>
</dbReference>
<dbReference type="InterPro" id="IPR027417">
    <property type="entry name" value="P-loop_NTPase"/>
</dbReference>
<feature type="compositionally biased region" description="Basic and acidic residues" evidence="13">
    <location>
        <begin position="1373"/>
        <end position="1384"/>
    </location>
</feature>
<sequence>MQNWNQWQLPAGAVTTPIPQPPVGYAAAATAAVPPADPTALEQSYMQYYNQPAPSGYTPEQWAAAQQQSWAQWQQWQQQYQQWQAQYGDKYQETMKHHMSAVQNVNLVASQVQPPPPLPKEDIARPPLPPTTASIVHQQFTNMPPPHQNNLPLFPAKESATTSVLPPASATNYPPPNHQQPPPLPDMSQQQQQLPPLPSEIENKRGELPGGTVGQAEKRDSNVSAIGAGSESNSGSSAKKLKLDEDEELTDAEKTFDAQFKQWEEQFNKWKQQNANHPDKTQYKQYEAKWTSWREKLLERREQMRKKREQQKQAAAAKAAAAAVAEADKSKSTVSGDEKILNILSNTENQRLINNLLGIGKSLGLTGKQQTVPASTPPSLPPPPPPPPETANSGNQPGNAVQGVQSLPQPNIGSNAAPPPPPPSSSSSSSSSWQPNQQQWENSQQLYNPLMESAAFGMPFSMHHHLAPPFAHPMTSPNFTQPPPSLPGSNNGPPPNFSLPPPNYPPNNNNNNNQERPVALQGAQDQPPNVDAMRFPPRHPNDRGGNFDGGQQPNFLRRPGEPSDHRFPAGRAEGIANPAGNEQEQFLRPGDAAFSRSNEPFTDRIEQQRFRRGDRSFPGDFGNNSPNGPIPNFHPGNDNPGRFVPPINERFAGGNNRFGGPVGNERFPPPSDRPFAQDHDRFGGLDRFSGGERFVGPEADRFARGKEHRFDRPDNERFGPNDRFPERFPDLKDRFPPTNDRFGTGVNEHFGSNDRFGRSNNPADCFDPNDANDHRRDSFGNNSRVFGRNPGFSPPKELPPELRKLMEKRKAAGDVFRPSFLSDSEKTSSVGSLSESFKKIAGDSPFRSSFDFPKTRPGPTSVGGSFPSTVGGRSTPSPFQPHSFAPDSTAPPYGHHPRGGGGLPFNSNNNEPPASLIPAFRQAPFSDNFAKHGGPANYNERGMEKDVENNLPTPNQQQAQPADIQPQSSAEYHPGNTGVNVDPSNNLETDNGPNTKNVEVTQPTNETDNATVEPKDDPVIEDASSRKSDDNREGVPESVNDSSFQQQQQHADKEQDNSCEEKENAESNTGNENESVPPKKPESLPFMDENDPRPEDLNIEPPPELPNLGPVLTSPESEPQNIARPFNEASDGKGPPAGGVQLQDIRSRGIEFPKMGTTFRFPGPPPLFPRGPHAFPPPRYGGNPQLGPNDEQFGSNAPGDAGRFSPGRSEDEQYTERDRADESPGENPQHPNSGQFGPMNEPFGGPRGPIGKFGQIGPGRVAFDSPFAPRNPGPFGPRGNMPFGARGGSGDTLRHPSDGPQFSFLGPNNNNNRFGRPNEPSFDSRRPPFGFPDVRPNEGPGFGLRGPNSSMLGGPRGPPPDTFTQGRSPKAFNENRFDSRDFKESGPFGADLKDRPLAARGPMGDPSYTRDYAHRSGPFAKKEPFLDDKRQFGGSPAARSDESFDRNATDAEPQKDIVEYTRRMPQDPYKKDSDDNRARGKFNDDQAQCTTSTERNQANAAQFDERTDPDRQSKLQSSPSSNLFTKRPQSMLSAGSGGGSPGEFCAPRQFNYNHGETSEKVVEYTPSKVIDYGHVSRPAVIDQHLSSPVQCFDYSHGDSKPVEYPWDQPKRDLKNWVENEQSIKDYAEQMRICHENARKEYTGEKARSGGGYDNYEKSSYATRKPDYAKQRMVKEHHMDWQQQQQTSDRRSCGERRESEDRKERSYNSLEDPRLFFERDSSAIDGQGDRNVRRERPQETCETPRRETNKDSDKDDSRSKGSVNWQENSNKNTVDAKLTDVSLLDTKKNVESTTVPKTLELAKIPNCTMVDDLLCPPGRQSRPPKIAIILRGPPGSGKSFVAKLIKDKEVEQGGSAPRILSLDDYFLVEKEIETKDDNGKKVTVKEMVYEYEEAMEQSYITSLVKAFKKNITDGFFNFIILDCINEKISDYEEMWSFAKTKGFKVYVCEMEMDLQICLKRNIHNRTEDEINRIIDYFEPTPSYHLKLDVNSMLQEQAIEEVDMEDSQQEIEEKSATQNEDSQDSQEDTQDAIGVSKWEQMEAENKLDRLDGLARKKETRPQTMEDFLQVPDYYNMEDTSGKKRVRWADLEERKEQEKMRAVGFVVGHTNWDRMMDPTQGESALTRTKYI</sequence>
<feature type="compositionally biased region" description="Polar residues" evidence="13">
    <location>
        <begin position="159"/>
        <end position="172"/>
    </location>
</feature>
<feature type="compositionally biased region" description="Low complexity" evidence="13">
    <location>
        <begin position="956"/>
        <end position="970"/>
    </location>
</feature>
<feature type="compositionally biased region" description="Low complexity" evidence="13">
    <location>
        <begin position="1304"/>
        <end position="1318"/>
    </location>
</feature>
<feature type="compositionally biased region" description="Polar residues" evidence="13">
    <location>
        <begin position="1485"/>
        <end position="1500"/>
    </location>
</feature>
<evidence type="ECO:0000256" key="2">
    <source>
        <dbReference type="ARBA" id="ARBA00022481"/>
    </source>
</evidence>
<evidence type="ECO:0000256" key="12">
    <source>
        <dbReference type="ARBA" id="ARBA00083294"/>
    </source>
</evidence>
<feature type="region of interest" description="Disordered" evidence="13">
    <location>
        <begin position="1672"/>
        <end position="1770"/>
    </location>
</feature>
<proteinExistence type="predicted"/>
<dbReference type="InterPro" id="IPR058903">
    <property type="entry name" value="Spectrin_YLPM1-like"/>
</dbReference>
<dbReference type="PANTHER" id="PTHR13413">
    <property type="entry name" value="YLP MOTIF CONTAINING PROTEIN NUCLEAR PROTEIN ZAP"/>
    <property type="match status" value="1"/>
</dbReference>
<feature type="compositionally biased region" description="Pro residues" evidence="13">
    <location>
        <begin position="480"/>
        <end position="505"/>
    </location>
</feature>
<feature type="compositionally biased region" description="Basic and acidic residues" evidence="13">
    <location>
        <begin position="1013"/>
        <end position="1035"/>
    </location>
</feature>
<evidence type="ECO:0000313" key="15">
    <source>
        <dbReference type="Proteomes" id="UP000515204"/>
    </source>
</evidence>
<evidence type="ECO:0000256" key="13">
    <source>
        <dbReference type="SAM" id="MobiDB-lite"/>
    </source>
</evidence>
<feature type="region of interest" description="Disordered" evidence="13">
    <location>
        <begin position="462"/>
        <end position="799"/>
    </location>
</feature>
<feature type="compositionally biased region" description="Basic and acidic residues" evidence="13">
    <location>
        <begin position="558"/>
        <end position="567"/>
    </location>
</feature>
<evidence type="ECO:0000313" key="17">
    <source>
        <dbReference type="RefSeq" id="XP_014467388.1"/>
    </source>
</evidence>
<organism evidence="15 16">
    <name type="scientific">Dinoponera quadriceps</name>
    <name type="common">South American ant</name>
    <dbReference type="NCBI Taxonomy" id="609295"/>
    <lineage>
        <taxon>Eukaryota</taxon>
        <taxon>Metazoa</taxon>
        <taxon>Ecdysozoa</taxon>
        <taxon>Arthropoda</taxon>
        <taxon>Hexapoda</taxon>
        <taxon>Insecta</taxon>
        <taxon>Pterygota</taxon>
        <taxon>Neoptera</taxon>
        <taxon>Endopterygota</taxon>
        <taxon>Hymenoptera</taxon>
        <taxon>Apocrita</taxon>
        <taxon>Aculeata</taxon>
        <taxon>Formicoidea</taxon>
        <taxon>Formicidae</taxon>
        <taxon>Ponerinae</taxon>
        <taxon>Ponerini</taxon>
        <taxon>Dinoponera</taxon>
    </lineage>
</organism>
<dbReference type="GeneID" id="106740650"/>
<feature type="compositionally biased region" description="Polar residues" evidence="13">
    <location>
        <begin position="390"/>
        <end position="414"/>
    </location>
</feature>
<feature type="compositionally biased region" description="Polar residues" evidence="13">
    <location>
        <begin position="977"/>
        <end position="1010"/>
    </location>
</feature>
<keyword evidence="3" id="KW-0678">Repressor</keyword>
<feature type="compositionally biased region" description="Pro residues" evidence="13">
    <location>
        <begin position="375"/>
        <end position="389"/>
    </location>
</feature>
<dbReference type="Pfam" id="PF26583">
    <property type="entry name" value="Spectrin_YLPM1"/>
    <property type="match status" value="1"/>
</dbReference>
<feature type="region of interest" description="Disordered" evidence="13">
    <location>
        <begin position="816"/>
        <end position="1551"/>
    </location>
</feature>
<dbReference type="Proteomes" id="UP000515204">
    <property type="component" value="Unplaced"/>
</dbReference>
<feature type="compositionally biased region" description="Basic and acidic residues" evidence="13">
    <location>
        <begin position="1687"/>
        <end position="1758"/>
    </location>
</feature>
<evidence type="ECO:0000256" key="8">
    <source>
        <dbReference type="ARBA" id="ARBA00023242"/>
    </source>
</evidence>
<evidence type="ECO:0000259" key="14">
    <source>
        <dbReference type="Pfam" id="PF26583"/>
    </source>
</evidence>
<evidence type="ECO:0000256" key="1">
    <source>
        <dbReference type="ARBA" id="ARBA00004324"/>
    </source>
</evidence>
<keyword evidence="8" id="KW-0539">Nucleus</keyword>
<feature type="compositionally biased region" description="Basic and acidic residues" evidence="13">
    <location>
        <begin position="698"/>
        <end position="735"/>
    </location>
</feature>
<comment type="subcellular location">
    <subcellularLocation>
        <location evidence="1">Nucleus speckle</location>
    </subcellularLocation>
</comment>
<evidence type="ECO:0000313" key="16">
    <source>
        <dbReference type="RefSeq" id="XP_014467387.1"/>
    </source>
</evidence>
<feature type="compositionally biased region" description="Pro residues" evidence="13">
    <location>
        <begin position="173"/>
        <end position="185"/>
    </location>
</feature>
<feature type="region of interest" description="Disordered" evidence="13">
    <location>
        <begin position="367"/>
        <end position="448"/>
    </location>
</feature>